<feature type="active site" evidence="9">
    <location>
        <position position="136"/>
    </location>
</feature>
<proteinExistence type="inferred from homology"/>
<evidence type="ECO:0000313" key="12">
    <source>
        <dbReference type="EMBL" id="MBB5184785.1"/>
    </source>
</evidence>
<keyword evidence="4 9" id="KW-0812">Transmembrane</keyword>
<comment type="subcellular location">
    <subcellularLocation>
        <location evidence="9">Cell membrane</location>
        <topology evidence="9">Multi-pass membrane protein</topology>
    </subcellularLocation>
</comment>
<feature type="transmembrane region" description="Helical" evidence="9">
    <location>
        <begin position="131"/>
        <end position="152"/>
    </location>
</feature>
<dbReference type="UniPathway" id="UPA00665"/>
<keyword evidence="6 9" id="KW-0378">Hydrolase</keyword>
<accession>A0A7W8D032</accession>
<evidence type="ECO:0000256" key="3">
    <source>
        <dbReference type="ARBA" id="ARBA00022670"/>
    </source>
</evidence>
<evidence type="ECO:0000256" key="5">
    <source>
        <dbReference type="ARBA" id="ARBA00022750"/>
    </source>
</evidence>
<dbReference type="EMBL" id="JACHHD010000006">
    <property type="protein sequence ID" value="MBB5184785.1"/>
    <property type="molecule type" value="Genomic_DNA"/>
</dbReference>
<dbReference type="PANTHER" id="PTHR33695:SF1">
    <property type="entry name" value="LIPOPROTEIN SIGNAL PEPTIDASE"/>
    <property type="match status" value="1"/>
</dbReference>
<dbReference type="PROSITE" id="PS00855">
    <property type="entry name" value="SPASE_II"/>
    <property type="match status" value="1"/>
</dbReference>
<evidence type="ECO:0000256" key="10">
    <source>
        <dbReference type="RuleBase" id="RU000594"/>
    </source>
</evidence>
<comment type="similarity">
    <text evidence="1 9 11">Belongs to the peptidase A8 family.</text>
</comment>
<evidence type="ECO:0000256" key="7">
    <source>
        <dbReference type="ARBA" id="ARBA00022989"/>
    </source>
</evidence>
<organism evidence="12 13">
    <name type="scientific">Faecalicoccus acidiformans</name>
    <dbReference type="NCBI Taxonomy" id="915173"/>
    <lineage>
        <taxon>Bacteria</taxon>
        <taxon>Bacillati</taxon>
        <taxon>Bacillota</taxon>
        <taxon>Erysipelotrichia</taxon>
        <taxon>Erysipelotrichales</taxon>
        <taxon>Erysipelotrichaceae</taxon>
        <taxon>Faecalicoccus</taxon>
    </lineage>
</organism>
<dbReference type="RefSeq" id="WP_183375069.1">
    <property type="nucleotide sequence ID" value="NZ_JACHHD010000006.1"/>
</dbReference>
<dbReference type="AlphaFoldDB" id="A0A7W8D032"/>
<dbReference type="InterPro" id="IPR001872">
    <property type="entry name" value="Peptidase_A8"/>
</dbReference>
<evidence type="ECO:0000313" key="13">
    <source>
        <dbReference type="Proteomes" id="UP000521313"/>
    </source>
</evidence>
<keyword evidence="7 9" id="KW-1133">Transmembrane helix</keyword>
<feature type="transmembrane region" description="Helical" evidence="9">
    <location>
        <begin position="64"/>
        <end position="85"/>
    </location>
</feature>
<comment type="function">
    <text evidence="9 10">This protein specifically catalyzes the removal of signal peptides from prolipoproteins.</text>
</comment>
<keyword evidence="2 9" id="KW-1003">Cell membrane</keyword>
<gene>
    <name evidence="9" type="primary">lspA</name>
    <name evidence="12" type="ORF">HNQ43_000828</name>
</gene>
<name>A0A7W8D032_9FIRM</name>
<feature type="transmembrane region" description="Helical" evidence="9">
    <location>
        <begin position="94"/>
        <end position="116"/>
    </location>
</feature>
<protein>
    <recommendedName>
        <fullName evidence="9">Lipoprotein signal peptidase</fullName>
        <ecNumber evidence="9">3.4.23.36</ecNumber>
    </recommendedName>
    <alternativeName>
        <fullName evidence="9">Prolipoprotein signal peptidase</fullName>
    </alternativeName>
    <alternativeName>
        <fullName evidence="9">Signal peptidase II</fullName>
        <shortName evidence="9">SPase II</shortName>
    </alternativeName>
</protein>
<dbReference type="GO" id="GO:0005886">
    <property type="term" value="C:plasma membrane"/>
    <property type="evidence" value="ECO:0007669"/>
    <property type="project" value="UniProtKB-SubCell"/>
</dbReference>
<dbReference type="EC" id="3.4.23.36" evidence="9"/>
<dbReference type="PANTHER" id="PTHR33695">
    <property type="entry name" value="LIPOPROTEIN SIGNAL PEPTIDASE"/>
    <property type="match status" value="1"/>
</dbReference>
<evidence type="ECO:0000256" key="4">
    <source>
        <dbReference type="ARBA" id="ARBA00022692"/>
    </source>
</evidence>
<evidence type="ECO:0000256" key="8">
    <source>
        <dbReference type="ARBA" id="ARBA00023136"/>
    </source>
</evidence>
<reference evidence="12 13" key="1">
    <citation type="submission" date="2020-08" db="EMBL/GenBank/DDBJ databases">
        <title>Genomic Encyclopedia of Type Strains, Phase IV (KMG-IV): sequencing the most valuable type-strain genomes for metagenomic binning, comparative biology and taxonomic classification.</title>
        <authorList>
            <person name="Goeker M."/>
        </authorList>
    </citation>
    <scope>NUCLEOTIDE SEQUENCE [LARGE SCALE GENOMIC DNA]</scope>
    <source>
        <strain evidence="12 13">DSM 26963</strain>
    </source>
</reference>
<dbReference type="NCBIfam" id="TIGR00077">
    <property type="entry name" value="lspA"/>
    <property type="match status" value="1"/>
</dbReference>
<evidence type="ECO:0000256" key="11">
    <source>
        <dbReference type="RuleBase" id="RU004181"/>
    </source>
</evidence>
<comment type="pathway">
    <text evidence="9">Protein modification; lipoprotein biosynthesis (signal peptide cleavage).</text>
</comment>
<evidence type="ECO:0000256" key="2">
    <source>
        <dbReference type="ARBA" id="ARBA00022475"/>
    </source>
</evidence>
<evidence type="ECO:0000256" key="9">
    <source>
        <dbReference type="HAMAP-Rule" id="MF_00161"/>
    </source>
</evidence>
<sequence>MKNKVITICVALIVVFLTLGLDQWTKWAVERSLDLYERVEIIKNFFTVTYVQNTGAGFSLFEGFGIWFFAIITFIALVVVVWMFIKSKDARTQLCLALVFSGALGNLIDRLCFGYVRDFLSFNLLGWNFPVFNVADICITVGFACLIACAIWDEIQEKKRCR</sequence>
<keyword evidence="3 9" id="KW-0645">Protease</keyword>
<comment type="caution">
    <text evidence="12">The sequence shown here is derived from an EMBL/GenBank/DDBJ whole genome shotgun (WGS) entry which is preliminary data.</text>
</comment>
<dbReference type="HAMAP" id="MF_00161">
    <property type="entry name" value="LspA"/>
    <property type="match status" value="1"/>
</dbReference>
<dbReference type="Proteomes" id="UP000521313">
    <property type="component" value="Unassembled WGS sequence"/>
</dbReference>
<keyword evidence="8 9" id="KW-0472">Membrane</keyword>
<dbReference type="PRINTS" id="PR00781">
    <property type="entry name" value="LIPOSIGPTASE"/>
</dbReference>
<dbReference type="GO" id="GO:0006508">
    <property type="term" value="P:proteolysis"/>
    <property type="evidence" value="ECO:0007669"/>
    <property type="project" value="UniProtKB-KW"/>
</dbReference>
<comment type="catalytic activity">
    <reaction evidence="9 10">
        <text>Release of signal peptides from bacterial membrane prolipoproteins. Hydrolyzes -Xaa-Yaa-Zaa-|-(S,diacylglyceryl)Cys-, in which Xaa is hydrophobic (preferably Leu), and Yaa (Ala or Ser) and Zaa (Gly or Ala) have small, neutral side chains.</text>
        <dbReference type="EC" id="3.4.23.36"/>
    </reaction>
</comment>
<evidence type="ECO:0000256" key="1">
    <source>
        <dbReference type="ARBA" id="ARBA00006139"/>
    </source>
</evidence>
<feature type="active site" evidence="9">
    <location>
        <position position="118"/>
    </location>
</feature>
<dbReference type="Pfam" id="PF01252">
    <property type="entry name" value="Peptidase_A8"/>
    <property type="match status" value="1"/>
</dbReference>
<dbReference type="GO" id="GO:0004190">
    <property type="term" value="F:aspartic-type endopeptidase activity"/>
    <property type="evidence" value="ECO:0007669"/>
    <property type="project" value="UniProtKB-UniRule"/>
</dbReference>
<keyword evidence="5 9" id="KW-0064">Aspartyl protease</keyword>
<evidence type="ECO:0000256" key="6">
    <source>
        <dbReference type="ARBA" id="ARBA00022801"/>
    </source>
</evidence>
<comment type="caution">
    <text evidence="9">Lacks conserved residue(s) required for the propagation of feature annotation.</text>
</comment>